<dbReference type="EMBL" id="BAAAPM010000005">
    <property type="protein sequence ID" value="GAA1732191.1"/>
    <property type="molecule type" value="Genomic_DNA"/>
</dbReference>
<organism evidence="6 7">
    <name type="scientific">Isoptericola hypogeus</name>
    <dbReference type="NCBI Taxonomy" id="300179"/>
    <lineage>
        <taxon>Bacteria</taxon>
        <taxon>Bacillati</taxon>
        <taxon>Actinomycetota</taxon>
        <taxon>Actinomycetes</taxon>
        <taxon>Micrococcales</taxon>
        <taxon>Promicromonosporaceae</taxon>
        <taxon>Isoptericola</taxon>
    </lineage>
</organism>
<name>A0ABN2JMC8_9MICO</name>
<evidence type="ECO:0000256" key="3">
    <source>
        <dbReference type="ARBA" id="ARBA00022676"/>
    </source>
</evidence>
<keyword evidence="3" id="KW-0328">Glycosyltransferase</keyword>
<dbReference type="PANTHER" id="PTHR43179">
    <property type="entry name" value="RHAMNOSYLTRANSFERASE WBBL"/>
    <property type="match status" value="1"/>
</dbReference>
<evidence type="ECO:0000256" key="4">
    <source>
        <dbReference type="ARBA" id="ARBA00022679"/>
    </source>
</evidence>
<comment type="caution">
    <text evidence="6">The sequence shown here is derived from an EMBL/GenBank/DDBJ whole genome shotgun (WGS) entry which is preliminary data.</text>
</comment>
<sequence length="327" mass="35205">MTARPAAPLRVTVAVPTFRRPAELAGLLAAVRPHLDGLAGAVGAPTRGHVLVVDNDPDRSAEPVAAAGDEGVRYVHEPEPGIAAARDAALQHSLDADVVVFIDDDELPQDRWLAELLAVWLENRPAVVVGRVTAEFEVEPDAWVRAGRFFERRYRPRGTAVHAAAAGNLLLDVDQVRRSGVRFDRGLGLGGGEDTLFTSALTRQGLRIVWAPDSVVVDRVPASRLCRQWVLRRRFAHGTATTTVQVRLARSRLGRTRARALGIVKGGGLMASAAAHWLAGVATASLARRARATADAWRGAGRVAGAVGLRFREYRRDATPAPRTRVP</sequence>
<dbReference type="InterPro" id="IPR029044">
    <property type="entry name" value="Nucleotide-diphossugar_trans"/>
</dbReference>
<reference evidence="6 7" key="1">
    <citation type="journal article" date="2019" name="Int. J. Syst. Evol. Microbiol.">
        <title>The Global Catalogue of Microorganisms (GCM) 10K type strain sequencing project: providing services to taxonomists for standard genome sequencing and annotation.</title>
        <authorList>
            <consortium name="The Broad Institute Genomics Platform"/>
            <consortium name="The Broad Institute Genome Sequencing Center for Infectious Disease"/>
            <person name="Wu L."/>
            <person name="Ma J."/>
        </authorList>
    </citation>
    <scope>NUCLEOTIDE SEQUENCE [LARGE SCALE GENOMIC DNA]</scope>
    <source>
        <strain evidence="6 7">JCM 15589</strain>
    </source>
</reference>
<proteinExistence type="inferred from homology"/>
<protein>
    <recommendedName>
        <fullName evidence="5">Glycosyltransferase 2-like domain-containing protein</fullName>
    </recommendedName>
</protein>
<comment type="similarity">
    <text evidence="2">Belongs to the glycosyltransferase 2 family.</text>
</comment>
<dbReference type="SUPFAM" id="SSF53448">
    <property type="entry name" value="Nucleotide-diphospho-sugar transferases"/>
    <property type="match status" value="1"/>
</dbReference>
<evidence type="ECO:0000256" key="1">
    <source>
        <dbReference type="ARBA" id="ARBA00004776"/>
    </source>
</evidence>
<comment type="pathway">
    <text evidence="1">Cell wall biogenesis; cell wall polysaccharide biosynthesis.</text>
</comment>
<dbReference type="InterPro" id="IPR001173">
    <property type="entry name" value="Glyco_trans_2-like"/>
</dbReference>
<dbReference type="Proteomes" id="UP001501138">
    <property type="component" value="Unassembled WGS sequence"/>
</dbReference>
<dbReference type="PANTHER" id="PTHR43179:SF12">
    <property type="entry name" value="GALACTOFURANOSYLTRANSFERASE GLFT2"/>
    <property type="match status" value="1"/>
</dbReference>
<evidence type="ECO:0000256" key="2">
    <source>
        <dbReference type="ARBA" id="ARBA00006739"/>
    </source>
</evidence>
<dbReference type="Gene3D" id="3.90.550.10">
    <property type="entry name" value="Spore Coat Polysaccharide Biosynthesis Protein SpsA, Chain A"/>
    <property type="match status" value="1"/>
</dbReference>
<dbReference type="CDD" id="cd00761">
    <property type="entry name" value="Glyco_tranf_GTA_type"/>
    <property type="match status" value="1"/>
</dbReference>
<evidence type="ECO:0000313" key="6">
    <source>
        <dbReference type="EMBL" id="GAA1732191.1"/>
    </source>
</evidence>
<dbReference type="RefSeq" id="WP_344249221.1">
    <property type="nucleotide sequence ID" value="NZ_BAAAPM010000005.1"/>
</dbReference>
<gene>
    <name evidence="6" type="ORF">GCM10009809_29600</name>
</gene>
<evidence type="ECO:0000259" key="5">
    <source>
        <dbReference type="Pfam" id="PF00535"/>
    </source>
</evidence>
<keyword evidence="7" id="KW-1185">Reference proteome</keyword>
<feature type="domain" description="Glycosyltransferase 2-like" evidence="5">
    <location>
        <begin position="12"/>
        <end position="168"/>
    </location>
</feature>
<keyword evidence="4" id="KW-0808">Transferase</keyword>
<evidence type="ECO:0000313" key="7">
    <source>
        <dbReference type="Proteomes" id="UP001501138"/>
    </source>
</evidence>
<dbReference type="Pfam" id="PF00535">
    <property type="entry name" value="Glycos_transf_2"/>
    <property type="match status" value="1"/>
</dbReference>
<accession>A0ABN2JMC8</accession>